<gene>
    <name evidence="1" type="ORF">C4900_14205</name>
</gene>
<reference evidence="1 2" key="1">
    <citation type="submission" date="2018-02" db="EMBL/GenBank/DDBJ databases">
        <title>Insights into the biology of acidophilic members of the Acidiferrobacteraceae family derived from comparative genomic analyses.</title>
        <authorList>
            <person name="Issotta F."/>
            <person name="Thyssen C."/>
            <person name="Mena C."/>
            <person name="Moya A."/>
            <person name="Bellenberg S."/>
            <person name="Sproer C."/>
            <person name="Covarrubias P.C."/>
            <person name="Sand W."/>
            <person name="Quatrini R."/>
            <person name="Vera M."/>
        </authorList>
    </citation>
    <scope>NUCLEOTIDE SEQUENCE [LARGE SCALE GENOMIC DNA]</scope>
    <source>
        <strain evidence="2">m-1</strain>
    </source>
</reference>
<comment type="caution">
    <text evidence="1">The sequence shown here is derived from an EMBL/GenBank/DDBJ whole genome shotgun (WGS) entry which is preliminary data.</text>
</comment>
<accession>A0A1C2G4W4</accession>
<dbReference type="AlphaFoldDB" id="A0A1C2G4W4"/>
<dbReference type="Proteomes" id="UP000253250">
    <property type="component" value="Unassembled WGS sequence"/>
</dbReference>
<sequence length="317" mass="35312">MLLGSVFALLKSVPAIFYAITTGSTITLSGLYMQNRSESERNTERLRHDALMRDRERDMALRREVYLKSAEALAHAQEYLAAFARDDLAADQHEALIRGIGGDLNKVHIVGSLATVQAIVEANEFFVRSVADLGVEQLPVKRVKEEIRAEELLIEAAGGRRDEALARMREMDRAQATESAFWNVQNQILAEAQAAIEDAVERLRELRETLLANEAQLLRDAAHAGIAFGALVVRANVAIRRELELPLDTEAYIGLMERSQEALTRHVGNFQEQTMEDRRSLVKSHLAPTRGAFVHWFGRQKGPGPQPVAERPAAQEG</sequence>
<name>A0A1C2G4W4_9GAMM</name>
<dbReference type="RefSeq" id="WP_065968666.1">
    <property type="nucleotide sequence ID" value="NZ_CP080624.1"/>
</dbReference>
<keyword evidence="2" id="KW-1185">Reference proteome</keyword>
<dbReference type="OrthoDB" id="9898123at2"/>
<evidence type="ECO:0000313" key="2">
    <source>
        <dbReference type="Proteomes" id="UP000253250"/>
    </source>
</evidence>
<evidence type="ECO:0000313" key="1">
    <source>
        <dbReference type="EMBL" id="RCN56885.1"/>
    </source>
</evidence>
<proteinExistence type="predicted"/>
<organism evidence="1 2">
    <name type="scientific">Acidiferrobacter thiooxydans</name>
    <dbReference type="NCBI Taxonomy" id="163359"/>
    <lineage>
        <taxon>Bacteria</taxon>
        <taxon>Pseudomonadati</taxon>
        <taxon>Pseudomonadota</taxon>
        <taxon>Gammaproteobacteria</taxon>
        <taxon>Acidiferrobacterales</taxon>
        <taxon>Acidiferrobacteraceae</taxon>
        <taxon>Acidiferrobacter</taxon>
    </lineage>
</organism>
<protein>
    <submittedName>
        <fullName evidence="1">Uncharacterized protein</fullName>
    </submittedName>
</protein>
<dbReference type="STRING" id="163359.A9R16_06215"/>
<dbReference type="EMBL" id="PSYR01000002">
    <property type="protein sequence ID" value="RCN56885.1"/>
    <property type="molecule type" value="Genomic_DNA"/>
</dbReference>